<dbReference type="EMBL" id="KE148148">
    <property type="protein sequence ID" value="EPE08974.1"/>
    <property type="molecule type" value="Genomic_DNA"/>
</dbReference>
<feature type="compositionally biased region" description="Gly residues" evidence="4">
    <location>
        <begin position="23"/>
        <end position="39"/>
    </location>
</feature>
<reference evidence="5 6" key="1">
    <citation type="journal article" date="2013" name="BMC Genomics">
        <title>The genome and transcriptome of the pine saprophyte Ophiostoma piceae, and a comparison with the bark beetle-associated pine pathogen Grosmannia clavigera.</title>
        <authorList>
            <person name="Haridas S."/>
            <person name="Wang Y."/>
            <person name="Lim L."/>
            <person name="Massoumi Alamouti S."/>
            <person name="Jackman S."/>
            <person name="Docking R."/>
            <person name="Robertson G."/>
            <person name="Birol I."/>
            <person name="Bohlmann J."/>
            <person name="Breuil C."/>
        </authorList>
    </citation>
    <scope>NUCLEOTIDE SEQUENCE [LARGE SCALE GENOMIC DNA]</scope>
    <source>
        <strain evidence="5 6">UAMH 11346</strain>
    </source>
</reference>
<dbReference type="PANTHER" id="PTHR14150:SF12">
    <property type="entry name" value="U3 SMALL NUCLEOLAR RNA-ASSOCIATED PROTEIN 14 HOMOLOG A"/>
    <property type="match status" value="1"/>
</dbReference>
<dbReference type="OrthoDB" id="277439at2759"/>
<feature type="compositionally biased region" description="Low complexity" evidence="4">
    <location>
        <begin position="266"/>
        <end position="276"/>
    </location>
</feature>
<feature type="compositionally biased region" description="Acidic residues" evidence="4">
    <location>
        <begin position="634"/>
        <end position="652"/>
    </location>
</feature>
<feature type="region of interest" description="Disordered" evidence="4">
    <location>
        <begin position="932"/>
        <end position="1004"/>
    </location>
</feature>
<feature type="region of interest" description="Disordered" evidence="4">
    <location>
        <begin position="1"/>
        <end position="351"/>
    </location>
</feature>
<feature type="compositionally biased region" description="Basic residues" evidence="4">
    <location>
        <begin position="522"/>
        <end position="541"/>
    </location>
</feature>
<dbReference type="OMA" id="QVIEPMD"/>
<feature type="compositionally biased region" description="Basic residues" evidence="4">
    <location>
        <begin position="178"/>
        <end position="189"/>
    </location>
</feature>
<name>S3C5Y6_OPHP1</name>
<protein>
    <submittedName>
        <fullName evidence="5">Small nucleolar ribonucleoprotein complex subunit utp14</fullName>
    </submittedName>
</protein>
<feature type="compositionally biased region" description="Acidic residues" evidence="4">
    <location>
        <begin position="204"/>
        <end position="221"/>
    </location>
</feature>
<evidence type="ECO:0000313" key="6">
    <source>
        <dbReference type="Proteomes" id="UP000016923"/>
    </source>
</evidence>
<evidence type="ECO:0000256" key="2">
    <source>
        <dbReference type="ARBA" id="ARBA00022553"/>
    </source>
</evidence>
<dbReference type="Pfam" id="PF04615">
    <property type="entry name" value="Utp14"/>
    <property type="match status" value="1"/>
</dbReference>
<evidence type="ECO:0000256" key="3">
    <source>
        <dbReference type="ARBA" id="ARBA00023242"/>
    </source>
</evidence>
<dbReference type="HOGENOM" id="CLU_003783_0_0_1"/>
<feature type="compositionally biased region" description="Acidic residues" evidence="4">
    <location>
        <begin position="297"/>
        <end position="315"/>
    </location>
</feature>
<dbReference type="GO" id="GO:0006364">
    <property type="term" value="P:rRNA processing"/>
    <property type="evidence" value="ECO:0007669"/>
    <property type="project" value="InterPro"/>
</dbReference>
<feature type="compositionally biased region" description="Basic residues" evidence="4">
    <location>
        <begin position="243"/>
        <end position="256"/>
    </location>
</feature>
<feature type="compositionally biased region" description="Low complexity" evidence="4">
    <location>
        <begin position="284"/>
        <end position="296"/>
    </location>
</feature>
<organism evidence="5 6">
    <name type="scientific">Ophiostoma piceae (strain UAMH 11346)</name>
    <name type="common">Sap stain fungus</name>
    <dbReference type="NCBI Taxonomy" id="1262450"/>
    <lineage>
        <taxon>Eukaryota</taxon>
        <taxon>Fungi</taxon>
        <taxon>Dikarya</taxon>
        <taxon>Ascomycota</taxon>
        <taxon>Pezizomycotina</taxon>
        <taxon>Sordariomycetes</taxon>
        <taxon>Sordariomycetidae</taxon>
        <taxon>Ophiostomatales</taxon>
        <taxon>Ophiostomataceae</taxon>
        <taxon>Ophiostoma</taxon>
    </lineage>
</organism>
<dbReference type="eggNOG" id="KOG2172">
    <property type="taxonomic scope" value="Eukaryota"/>
</dbReference>
<evidence type="ECO:0000256" key="1">
    <source>
        <dbReference type="ARBA" id="ARBA00004604"/>
    </source>
</evidence>
<feature type="compositionally biased region" description="Basic and acidic residues" evidence="4">
    <location>
        <begin position="473"/>
        <end position="488"/>
    </location>
</feature>
<feature type="region of interest" description="Disordered" evidence="4">
    <location>
        <begin position="725"/>
        <end position="833"/>
    </location>
</feature>
<feature type="compositionally biased region" description="Acidic residues" evidence="4">
    <location>
        <begin position="145"/>
        <end position="167"/>
    </location>
</feature>
<feature type="compositionally biased region" description="Basic and acidic residues" evidence="4">
    <location>
        <begin position="129"/>
        <end position="144"/>
    </location>
</feature>
<dbReference type="Proteomes" id="UP000016923">
    <property type="component" value="Unassembled WGS sequence"/>
</dbReference>
<dbReference type="PANTHER" id="PTHR14150">
    <property type="entry name" value="U3 SMALL NUCLEOLAR RNA-ASSOCIATED PROTEIN 14"/>
    <property type="match status" value="1"/>
</dbReference>
<feature type="region of interest" description="Disordered" evidence="4">
    <location>
        <begin position="859"/>
        <end position="907"/>
    </location>
</feature>
<feature type="compositionally biased region" description="Low complexity" evidence="4">
    <location>
        <begin position="765"/>
        <end position="775"/>
    </location>
</feature>
<evidence type="ECO:0000256" key="4">
    <source>
        <dbReference type="SAM" id="MobiDB-lite"/>
    </source>
</evidence>
<proteinExistence type="predicted"/>
<comment type="subcellular location">
    <subcellularLocation>
        <location evidence="1">Nucleus</location>
        <location evidence="1">Nucleolus</location>
    </subcellularLocation>
</comment>
<keyword evidence="2" id="KW-0597">Phosphoprotein</keyword>
<feature type="compositionally biased region" description="Basic and acidic residues" evidence="4">
    <location>
        <begin position="68"/>
        <end position="94"/>
    </location>
</feature>
<dbReference type="InterPro" id="IPR006709">
    <property type="entry name" value="SSU_processome_Utp14"/>
</dbReference>
<accession>S3C5Y6</accession>
<gene>
    <name evidence="5" type="ORF">F503_04561</name>
</gene>
<dbReference type="VEuPathDB" id="FungiDB:F503_04561"/>
<feature type="compositionally biased region" description="Polar residues" evidence="4">
    <location>
        <begin position="816"/>
        <end position="826"/>
    </location>
</feature>
<dbReference type="GO" id="GO:0032040">
    <property type="term" value="C:small-subunit processome"/>
    <property type="evidence" value="ECO:0007669"/>
    <property type="project" value="InterPro"/>
</dbReference>
<keyword evidence="3" id="KW-0539">Nucleus</keyword>
<keyword evidence="5" id="KW-0687">Ribonucleoprotein</keyword>
<feature type="compositionally biased region" description="Basic and acidic residues" evidence="4">
    <location>
        <begin position="552"/>
        <end position="588"/>
    </location>
</feature>
<feature type="compositionally biased region" description="Basic and acidic residues" evidence="4">
    <location>
        <begin position="612"/>
        <end position="623"/>
    </location>
</feature>
<feature type="compositionally biased region" description="Basic and acidic residues" evidence="4">
    <location>
        <begin position="977"/>
        <end position="1004"/>
    </location>
</feature>
<feature type="region of interest" description="Disordered" evidence="4">
    <location>
        <begin position="471"/>
        <end position="674"/>
    </location>
</feature>
<feature type="compositionally biased region" description="Basic and acidic residues" evidence="4">
    <location>
        <begin position="508"/>
        <end position="521"/>
    </location>
</feature>
<feature type="compositionally biased region" description="Basic and acidic residues" evidence="4">
    <location>
        <begin position="948"/>
        <end position="958"/>
    </location>
</feature>
<feature type="compositionally biased region" description="Low complexity" evidence="4">
    <location>
        <begin position="859"/>
        <end position="882"/>
    </location>
</feature>
<dbReference type="AlphaFoldDB" id="S3C5Y6"/>
<sequence>MPGRQAHGRPLLANPNKKRKSGSSGGKAKGNGSASGSGGAPLSSRTSGGAPRTRQGGRVDVMALAEKQITEGRVKGVRTRDLQIERDTKRRRGDDDDDEDEDEDDDDDDQGGASKRRRPNNDSGDDSANEIHSDSEGNEWREGVGADDDDSEIDSDEAFGDSDDEMFDAFSFRGSTNKQKKPKKAKKAKKSSDEFDGFDNPSDYSDEDVGDDGGELGDDAIDLAAALDIVSSDEEEAGESSAKARKSKKSKKSKSKKQADSDSDMSDASATSPYSGSDDDSDDASSGSDDQSISGSESDDEESDDDSDGEDEDEGVFGTSDALKSIASAYAGDDSNEEDSDADMASSSANPYKFNASIGALSTKDRNLKKSLKATATSSSDKTLNVPLLPMQQDQKLRVAAAGKAHETLDRWTDTVKHNRRAEHLNFEVAGSLASTGLDTTTLTPINTQAAAQTDLERTILTIMEESGLGARAQEDARHQEKLRKQQELADNPPVLSPDELKALIGQKRRERELKSQEVARAKRIKKIKSKAYRRVHRRERQRAEQMLADSDAERDSDGNVDPEAEREAQHRQRALERMGSRHRDSKWAKKAKGTNRAAWDDDFRAGLVDMARQDEELRRRVDGAGVGGKEVTKDEDEDEDDDDSYGEESDDDKFRERTKKKLEALSSKGEEEPKGLMGIAFMRKAEEARKKANDDAVAEIMRDLNRGSDDEDGDLVLFEDEKKAAEEDAVVGRRTYGPVAGAPQTQLRTKKSKTSAATEDKEPAVASAPAVPSSGFSETSSRVTLPAKVSAPGDAGSWTVVPSKNGSKRKENKSSKLTTVSNSDSLAGVTSDGRLVIEAVVSDVLEQNAVAKERVALAKSAPAPAATTQNGNNSDTSSSGSDSEDDAGPRTSGGASVSRVDKNGHVVQFRGQNEKLLLKALGEDHAAAEFAAEKSRQAAEEAEAWEEERNLGKKKNEFMSGWGSWTGDGLSKRTIKSQEQKKAKMLGGKDGKGDKKAVEKKISSRKDAKLERVIISERRVRKTEKYLASMLPHEFETRSQYERSLRLPVGPEWSTTFAFQDATKPRVLKKQGVVLPMSKPAL</sequence>
<evidence type="ECO:0000313" key="5">
    <source>
        <dbReference type="EMBL" id="EPE08974.1"/>
    </source>
</evidence>
<keyword evidence="6" id="KW-1185">Reference proteome</keyword>
<dbReference type="STRING" id="1262450.S3C5Y6"/>
<feature type="compositionally biased region" description="Acidic residues" evidence="4">
    <location>
        <begin position="95"/>
        <end position="110"/>
    </location>
</feature>